<name>A0ABU2K6F0_9ACTN</name>
<dbReference type="InterPro" id="IPR012338">
    <property type="entry name" value="Beta-lactam/transpept-like"/>
</dbReference>
<dbReference type="Proteomes" id="UP001183222">
    <property type="component" value="Unassembled WGS sequence"/>
</dbReference>
<dbReference type="SUPFAM" id="SSF56601">
    <property type="entry name" value="beta-lactamase/transpeptidase-like"/>
    <property type="match status" value="1"/>
</dbReference>
<accession>A0ABU2K6F0</accession>
<reference evidence="3" key="1">
    <citation type="submission" date="2023-07" db="EMBL/GenBank/DDBJ databases">
        <title>30 novel species of actinomycetes from the DSMZ collection.</title>
        <authorList>
            <person name="Nouioui I."/>
        </authorList>
    </citation>
    <scope>NUCLEOTIDE SEQUENCE [LARGE SCALE GENOMIC DNA]</scope>
    <source>
        <strain evidence="3">DSM 46792</strain>
    </source>
</reference>
<dbReference type="RefSeq" id="WP_311344581.1">
    <property type="nucleotide sequence ID" value="NZ_JAVREI010000003.1"/>
</dbReference>
<feature type="domain" description="Beta-lactamase-related" evidence="1">
    <location>
        <begin position="66"/>
        <end position="398"/>
    </location>
</feature>
<dbReference type="InterPro" id="IPR050789">
    <property type="entry name" value="Diverse_Enzym_Activities"/>
</dbReference>
<dbReference type="EC" id="3.1.1.103" evidence="2"/>
<comment type="caution">
    <text evidence="2">The sequence shown here is derived from an EMBL/GenBank/DDBJ whole genome shotgun (WGS) entry which is preliminary data.</text>
</comment>
<dbReference type="GO" id="GO:0016787">
    <property type="term" value="F:hydrolase activity"/>
    <property type="evidence" value="ECO:0007669"/>
    <property type="project" value="UniProtKB-KW"/>
</dbReference>
<dbReference type="PANTHER" id="PTHR43283">
    <property type="entry name" value="BETA-LACTAMASE-RELATED"/>
    <property type="match status" value="1"/>
</dbReference>
<proteinExistence type="predicted"/>
<keyword evidence="2" id="KW-0378">Hydrolase</keyword>
<gene>
    <name evidence="2" type="ORF">RM425_07560</name>
</gene>
<evidence type="ECO:0000259" key="1">
    <source>
        <dbReference type="Pfam" id="PF00144"/>
    </source>
</evidence>
<dbReference type="InterPro" id="IPR001466">
    <property type="entry name" value="Beta-lactam-related"/>
</dbReference>
<sequence length="401" mass="42405">MTSTPIQSRRRLPSLGRGRRTAGALAVLGLVVAAGCSSDGPTSSAEAAPTSTADAREYDFSAVEPIVEAFLAEHDLEGAGLVVVEKDDGIVSEQYFGEFDADRVSLVASASKMVTAGVLARLADQDLLDLDQPIAEYVDWAAGHNPEITVAQLLSGSSGLVGLLPTPAYGPYLCQFLPTAELEVCAATAWATPEDDGAIVPPDTEFRYGGVQWQIAGAVAESVSGKTWSQLLEETYIAPCGVESLGYNNHWTQLGAGGFGYPAGFDGDVGVLAPTENPHMEGGLYIQPADYAQLLLMQLRDGRCGDTQVLEPESVERMQTDRIGEVFGGETMTGTGYGFGWWVDRDDSDRITDAGAYGTVPWLDLDGGFGAYLVLEAEAELGMSLAAELYEPVEDAVTAAR</sequence>
<evidence type="ECO:0000313" key="3">
    <source>
        <dbReference type="Proteomes" id="UP001183222"/>
    </source>
</evidence>
<protein>
    <submittedName>
        <fullName evidence="2">Serine hydrolase domain-containing protein</fullName>
        <ecNumber evidence="2">3.1.1.103</ecNumber>
    </submittedName>
</protein>
<keyword evidence="3" id="KW-1185">Reference proteome</keyword>
<organism evidence="2 3">
    <name type="scientific">Blastococcus goldschmidtiae</name>
    <dbReference type="NCBI Taxonomy" id="3075546"/>
    <lineage>
        <taxon>Bacteria</taxon>
        <taxon>Bacillati</taxon>
        <taxon>Actinomycetota</taxon>
        <taxon>Actinomycetes</taxon>
        <taxon>Geodermatophilales</taxon>
        <taxon>Geodermatophilaceae</taxon>
        <taxon>Blastococcus</taxon>
    </lineage>
</organism>
<dbReference type="EMBL" id="JAVREI010000003">
    <property type="protein sequence ID" value="MDT0275758.1"/>
    <property type="molecule type" value="Genomic_DNA"/>
</dbReference>
<evidence type="ECO:0000313" key="2">
    <source>
        <dbReference type="EMBL" id="MDT0275758.1"/>
    </source>
</evidence>
<dbReference type="Gene3D" id="3.40.710.10">
    <property type="entry name" value="DD-peptidase/beta-lactamase superfamily"/>
    <property type="match status" value="1"/>
</dbReference>
<dbReference type="Pfam" id="PF00144">
    <property type="entry name" value="Beta-lactamase"/>
    <property type="match status" value="1"/>
</dbReference>